<dbReference type="InterPro" id="IPR011990">
    <property type="entry name" value="TPR-like_helical_dom_sf"/>
</dbReference>
<evidence type="ECO:0000313" key="2">
    <source>
        <dbReference type="Proteomes" id="UP000194137"/>
    </source>
</evidence>
<dbReference type="STRING" id="1235591.CAK95_23985"/>
<dbReference type="Pfam" id="PF08238">
    <property type="entry name" value="Sel1"/>
    <property type="match status" value="4"/>
</dbReference>
<dbReference type="SMART" id="SM00671">
    <property type="entry name" value="SEL1"/>
    <property type="match status" value="4"/>
</dbReference>
<sequence>MRTSSVARLSFLTCALSLAPAFAFDGTRTPADSKPPVTPIEAFRSGTNALKAGQNDKALSSLQYAADQGHALAQWKLGRMYAVGEGVPRDQLRAFQYFSRIANAHAEDSPQLPQARFVANAFVQLGHYYLEGIPNTQVKPDPDRAREMYGYAASYFGDADAQYSLAKLFLEGVGGMKDPRQALRWLGLAANKGQARAQALLGHLIFKGELVPRQGARGLMWLTLAREGSGGEKWVVEMHEAAFKQATDDERQLAVLYLERYMRDRRD</sequence>
<dbReference type="KEGG" id="psin:CAK95_23985"/>
<evidence type="ECO:0000313" key="1">
    <source>
        <dbReference type="EMBL" id="ARQ01815.1"/>
    </source>
</evidence>
<name>A0A1W6ZYL2_9HYPH</name>
<gene>
    <name evidence="1" type="ORF">CAK95_23985</name>
</gene>
<reference evidence="1 2" key="1">
    <citation type="submission" date="2017-05" db="EMBL/GenBank/DDBJ databases">
        <title>Full genome sequence of Pseudorhodoplanes sinuspersici.</title>
        <authorList>
            <person name="Dastgheib S.M.M."/>
            <person name="Shavandi M."/>
            <person name="Tirandaz H."/>
        </authorList>
    </citation>
    <scope>NUCLEOTIDE SEQUENCE [LARGE SCALE GENOMIC DNA]</scope>
    <source>
        <strain evidence="1 2">RIPI110</strain>
    </source>
</reference>
<dbReference type="PANTHER" id="PTHR11102">
    <property type="entry name" value="SEL-1-LIKE PROTEIN"/>
    <property type="match status" value="1"/>
</dbReference>
<dbReference type="InterPro" id="IPR006597">
    <property type="entry name" value="Sel1-like"/>
</dbReference>
<protein>
    <submittedName>
        <fullName evidence="1">Uncharacterized protein</fullName>
    </submittedName>
</protein>
<proteinExistence type="predicted"/>
<keyword evidence="2" id="KW-1185">Reference proteome</keyword>
<dbReference type="AlphaFoldDB" id="A0A1W6ZYL2"/>
<dbReference type="RefSeq" id="WP_086090209.1">
    <property type="nucleotide sequence ID" value="NZ_CP021112.1"/>
</dbReference>
<organism evidence="1 2">
    <name type="scientific">Pseudorhodoplanes sinuspersici</name>
    <dbReference type="NCBI Taxonomy" id="1235591"/>
    <lineage>
        <taxon>Bacteria</taxon>
        <taxon>Pseudomonadati</taxon>
        <taxon>Pseudomonadota</taxon>
        <taxon>Alphaproteobacteria</taxon>
        <taxon>Hyphomicrobiales</taxon>
        <taxon>Pseudorhodoplanes</taxon>
    </lineage>
</organism>
<dbReference type="Proteomes" id="UP000194137">
    <property type="component" value="Chromosome"/>
</dbReference>
<dbReference type="OrthoDB" id="9796900at2"/>
<dbReference type="Gene3D" id="1.25.40.10">
    <property type="entry name" value="Tetratricopeptide repeat domain"/>
    <property type="match status" value="2"/>
</dbReference>
<accession>A0A1W6ZYL2</accession>
<dbReference type="InterPro" id="IPR050767">
    <property type="entry name" value="Sel1_AlgK"/>
</dbReference>
<dbReference type="PANTHER" id="PTHR11102:SF160">
    <property type="entry name" value="ERAD-ASSOCIATED E3 UBIQUITIN-PROTEIN LIGASE COMPONENT HRD3"/>
    <property type="match status" value="1"/>
</dbReference>
<dbReference type="EMBL" id="CP021112">
    <property type="protein sequence ID" value="ARQ01815.1"/>
    <property type="molecule type" value="Genomic_DNA"/>
</dbReference>
<dbReference type="SUPFAM" id="SSF81901">
    <property type="entry name" value="HCP-like"/>
    <property type="match status" value="1"/>
</dbReference>